<dbReference type="Proteomes" id="UP000095431">
    <property type="component" value="Unassembled WGS sequence"/>
</dbReference>
<evidence type="ECO:0000256" key="1">
    <source>
        <dbReference type="SAM" id="Phobius"/>
    </source>
</evidence>
<evidence type="ECO:0000313" key="4">
    <source>
        <dbReference type="Proteomes" id="UP000095431"/>
    </source>
</evidence>
<organism evidence="2 4">
    <name type="scientific">Blautia wexlerae</name>
    <dbReference type="NCBI Taxonomy" id="418240"/>
    <lineage>
        <taxon>Bacteria</taxon>
        <taxon>Bacillati</taxon>
        <taxon>Bacillota</taxon>
        <taxon>Clostridia</taxon>
        <taxon>Lachnospirales</taxon>
        <taxon>Lachnospiraceae</taxon>
        <taxon>Blautia</taxon>
    </lineage>
</organism>
<keyword evidence="1" id="KW-1133">Transmembrane helix</keyword>
<reference evidence="3 5" key="2">
    <citation type="submission" date="2019-07" db="EMBL/GenBank/DDBJ databases">
        <authorList>
            <person name="Chang H.-W."/>
            <person name="Raman A."/>
            <person name="Venkatesh S."/>
            <person name="Gehrig J."/>
        </authorList>
    </citation>
    <scope>NUCLEOTIDE SEQUENCE [LARGE SCALE GENOMIC DNA]</scope>
    <source>
        <strain evidence="3">Blautia_wexlerae_LFYP_14</strain>
    </source>
</reference>
<evidence type="ECO:0000313" key="5">
    <source>
        <dbReference type="Proteomes" id="UP000366766"/>
    </source>
</evidence>
<dbReference type="EMBL" id="CABHOF010000039">
    <property type="protein sequence ID" value="VUX65813.1"/>
    <property type="molecule type" value="Genomic_DNA"/>
</dbReference>
<proteinExistence type="predicted"/>
<accession>A0A174CPE0</accession>
<feature type="transmembrane region" description="Helical" evidence="1">
    <location>
        <begin position="50"/>
        <end position="69"/>
    </location>
</feature>
<evidence type="ECO:0008006" key="6">
    <source>
        <dbReference type="Google" id="ProtNLM"/>
    </source>
</evidence>
<dbReference type="Proteomes" id="UP000366766">
    <property type="component" value="Unassembled WGS sequence"/>
</dbReference>
<protein>
    <recommendedName>
        <fullName evidence="6">DUF4367 domain-containing protein</fullName>
    </recommendedName>
</protein>
<gene>
    <name evidence="3" type="ORF">BWLFYP14_02178</name>
    <name evidence="2" type="ORF">ERS852478_01955</name>
</gene>
<keyword evidence="1" id="KW-0472">Membrane</keyword>
<keyword evidence="5" id="KW-1185">Reference proteome</keyword>
<sequence>MRLEDMKKDIPETPEFIHTMIQSEVKKQLQDTKVVNIQTRRVKKWTGARVAAAIAVCVLATSTIVYAGTKLYHMFLEKQGAYSIVTGIKADGSTGKINLPERIHDIDISAGYIPEGMEWIDEFHLEYPEHDRTGGFSFASVLLDEDDLSKVMQDKNVVDCEERTFGNYEGVYLKYNDLAEDGSFNQRIYLLRPDVYRVITVYIGDDISKEDAIKVVENLVITENDTMIETAGLYTWSEMVSPEESSGEAVMTSIADNKLLMHQIGEVFDISASGEDRDGNYIENDKISVCVDAVQVEDNLQLLGQNNVPEEWTDAVGTDGNLVNNTLSYIKSGNGIDSVDEIVKTESVKQKLVYATVTYTNKSDEEINHMLYIGTLLLMDHEDGSYQIYDPTEQSGDDYDRVIWDGVARTAEMTYNSISEDYGNGGNYISSLKPGESIQVNMAWIVNENDLNNMYLNLNGDGAAYEFSDSMLKTGLVDIYQ</sequence>
<evidence type="ECO:0000313" key="3">
    <source>
        <dbReference type="EMBL" id="VUX65813.1"/>
    </source>
</evidence>
<evidence type="ECO:0000313" key="2">
    <source>
        <dbReference type="EMBL" id="CUO13595.1"/>
    </source>
</evidence>
<dbReference type="EMBL" id="CYZN01000011">
    <property type="protein sequence ID" value="CUO13595.1"/>
    <property type="molecule type" value="Genomic_DNA"/>
</dbReference>
<dbReference type="RefSeq" id="WP_008703597.1">
    <property type="nucleotide sequence ID" value="NZ_BTHH01000012.1"/>
</dbReference>
<keyword evidence="1" id="KW-0812">Transmembrane</keyword>
<dbReference type="eggNOG" id="ENOG5032HW3">
    <property type="taxonomic scope" value="Bacteria"/>
</dbReference>
<name>A0A174CPE0_9FIRM</name>
<reference evidence="2 4" key="1">
    <citation type="submission" date="2015-09" db="EMBL/GenBank/DDBJ databases">
        <authorList>
            <consortium name="Pathogen Informatics"/>
        </authorList>
    </citation>
    <scope>NUCLEOTIDE SEQUENCE [LARGE SCALE GENOMIC DNA]</scope>
    <source>
        <strain evidence="2 4">2789STDY5834863</strain>
    </source>
</reference>
<dbReference type="AlphaFoldDB" id="A0A174CPE0"/>